<dbReference type="PANTHER" id="PTHR33528:SF14">
    <property type="entry name" value="SOLUTE CARRIER FAMILY 35 MEMBER A4"/>
    <property type="match status" value="1"/>
</dbReference>
<dbReference type="EMBL" id="BMAC01000506">
    <property type="protein sequence ID" value="GFP97911.1"/>
    <property type="molecule type" value="Genomic_DNA"/>
</dbReference>
<keyword evidence="2" id="KW-1185">Reference proteome</keyword>
<dbReference type="PANTHER" id="PTHR33528">
    <property type="entry name" value="OS07G0239500 PROTEIN"/>
    <property type="match status" value="1"/>
</dbReference>
<dbReference type="OrthoDB" id="2012160at2759"/>
<reference evidence="1" key="1">
    <citation type="submission" date="2020-07" db="EMBL/GenBank/DDBJ databases">
        <title>Ethylene signaling mediates host invasion by parasitic plants.</title>
        <authorList>
            <person name="Yoshida S."/>
        </authorList>
    </citation>
    <scope>NUCLEOTIDE SEQUENCE</scope>
    <source>
        <strain evidence="1">Okayama</strain>
    </source>
</reference>
<sequence length="89" mass="10100">MAIIRRSFTFMAGTLTGAYIAQNYNVPSGQQIVQGWFCGGQACGGDLQETQQSQSRKTILKNEHMYQQLYINPLPKKKKLCKYSGIWHV</sequence>
<dbReference type="Proteomes" id="UP000653305">
    <property type="component" value="Unassembled WGS sequence"/>
</dbReference>
<evidence type="ECO:0000313" key="1">
    <source>
        <dbReference type="EMBL" id="GFP97911.1"/>
    </source>
</evidence>
<proteinExistence type="predicted"/>
<dbReference type="Pfam" id="PF15054">
    <property type="entry name" value="DUF4535"/>
    <property type="match status" value="1"/>
</dbReference>
<dbReference type="InterPro" id="IPR027854">
    <property type="entry name" value="STMP1"/>
</dbReference>
<name>A0A830CUA0_9LAMI</name>
<organism evidence="1 2">
    <name type="scientific">Phtheirospermum japonicum</name>
    <dbReference type="NCBI Taxonomy" id="374723"/>
    <lineage>
        <taxon>Eukaryota</taxon>
        <taxon>Viridiplantae</taxon>
        <taxon>Streptophyta</taxon>
        <taxon>Embryophyta</taxon>
        <taxon>Tracheophyta</taxon>
        <taxon>Spermatophyta</taxon>
        <taxon>Magnoliopsida</taxon>
        <taxon>eudicotyledons</taxon>
        <taxon>Gunneridae</taxon>
        <taxon>Pentapetalae</taxon>
        <taxon>asterids</taxon>
        <taxon>lamiids</taxon>
        <taxon>Lamiales</taxon>
        <taxon>Orobanchaceae</taxon>
        <taxon>Orobanchaceae incertae sedis</taxon>
        <taxon>Phtheirospermum</taxon>
    </lineage>
</organism>
<dbReference type="AlphaFoldDB" id="A0A830CUA0"/>
<comment type="caution">
    <text evidence="1">The sequence shown here is derived from an EMBL/GenBank/DDBJ whole genome shotgun (WGS) entry which is preliminary data.</text>
</comment>
<accession>A0A830CUA0</accession>
<gene>
    <name evidence="1" type="ORF">PHJA_001935200</name>
</gene>
<evidence type="ECO:0000313" key="2">
    <source>
        <dbReference type="Proteomes" id="UP000653305"/>
    </source>
</evidence>
<protein>
    <submittedName>
        <fullName evidence="1">Uncharacterized protein</fullName>
    </submittedName>
</protein>